<sequence length="1426" mass="155675">MKASKIINKVMATSTVALTMLQLSTPLITVAANETVVANTPVQTKAKQQQKAPYRNVMYYGDWSVWGGQGNQYPKDLPAGDYTHLNFSFLDFDSNGELKLTDAGAAFDNPVGSGNQWEDPLAGCIPALAAIRSQHPNMRLGVSLGGWSKSGDFSEVSANPTKRANFVKNVMKFIKLTDMDFVDIDWEYPTNVRQGDLVDNKNDEGTPNAKPEDYDNYIKLMQALRDGLDKQGVEIGKTYELSTALPGSVAMMDKGIDVSRLFKIIDFGNVMSYDLTGAFDEYTGHHTGLYANPNAKNDHSVDTMVKYLESKNVQMDKVVIGAAFYTRGWDSVEKGNDPSQPGLFQKASATNKDGDDSPSRGAENDVPAAAGDGGRKGGVWSFRNLDLLKRNIPDLKEYWDDVAKAPYMYSESTKDFYTFENVRSITEKANYVKAHGLGGMISWMASQDNDEDNDGVRSELTDAIAKGLYGNNFTLPSQKEDYELKLNVSAKVELAGTDSGKKGFQISVTNNQQAETSSSDALKYADRYFGAVKKPHFVIKMKDGSTLNKGDYKAGTVTTNGDKTIVDLSTQYDGRYIKQGETKQFKLTRADGKDAQLNEIESIELVQYYNDKIVVGSQMIYGSQSTVDAAPVFSGVQNETITVGDNFNALSGVKATDKEDGDITSKISVTGTVDTTKSGQYELTYSVTDSANNTTTVKRVITVKEKVVAPNEKPVFTGVSNKTITVGDNFNALSGVKATDKEDGDITSKISVTGTVDTTKSGQYELTYSVTDSANNTTTVKRVITVKEKVVAPNEKPVFTGMSNKTITVGDNFNALSGVKATDKEDGDITSKISVTGTVDTTKSGQYELTYSVTDSAKNTTTAKRVITVKEKVVSTGDAADEMVNPSKQVMVGYWHNWASKNDGYQRGTAVALDLDEIDENYNVVDVSFMKASGNSHIPTFKPYNKTDEEFRKEVGELNAKGTSVLLALGGADAHIELRQSDKAAFVKEIINQVDKYGFDGLDIDLEQSAITAAENQTVLPEVLREVKDHYAREGKNFLITMAPEFPYLKANGSYAKYIKGLEGYYDWINPQYYNQGGDGVSGENGVWLAQNNDAKKADFLYALSSALINGTDGFAGYVQIPADKLVIGLPSNPDAAGSGYVKEAKDVKNAMARLTKDNHQIKGLMTWSVNWDAGCDANGKNYNWEFVNRYKDLIDYGQGGSGSVVVDTKPILSGVMDATITVGDKFNALAGITASDKEDGDLTAKIKVTGTVDTTKAGKYELTYSVTDSGNNTTTAKRVVTVKEKEQPTLPGVPPITWPTIPVTPELPNPILPVVPPMPLPTSPVTPEKPAPTDNEWSASKVYQTGDKVTYKGKEYVAKWWTQGDEPNDYGTGPWELAVKEQDNEWLAEKIYVKGDTVTFKGQKYEAQWWTKGDEPGKTSVWAKK</sequence>
<organism evidence="13 14">
    <name type="scientific">Pilibacter termitis</name>
    <dbReference type="NCBI Taxonomy" id="263852"/>
    <lineage>
        <taxon>Bacteria</taxon>
        <taxon>Bacillati</taxon>
        <taxon>Bacillota</taxon>
        <taxon>Bacilli</taxon>
        <taxon>Lactobacillales</taxon>
        <taxon>Enterococcaceae</taxon>
        <taxon>Pilibacter</taxon>
    </lineage>
</organism>
<evidence type="ECO:0000256" key="7">
    <source>
        <dbReference type="ARBA" id="ARBA00023295"/>
    </source>
</evidence>
<name>A0A1T4L9J9_9ENTE</name>
<keyword evidence="8" id="KW-0624">Polysaccharide degradation</keyword>
<evidence type="ECO:0000313" key="13">
    <source>
        <dbReference type="EMBL" id="SJZ51187.1"/>
    </source>
</evidence>
<dbReference type="Gene3D" id="3.20.20.80">
    <property type="entry name" value="Glycosidases"/>
    <property type="match status" value="2"/>
</dbReference>
<feature type="signal peptide" evidence="11">
    <location>
        <begin position="1"/>
        <end position="31"/>
    </location>
</feature>
<comment type="similarity">
    <text evidence="2">Belongs to the glycosyl hydrolase 18 family. Chitinase class II subfamily.</text>
</comment>
<dbReference type="SMART" id="SM00495">
    <property type="entry name" value="ChtBD3"/>
    <property type="match status" value="2"/>
</dbReference>
<gene>
    <name evidence="13" type="ORF">SAMN02745116_00567</name>
</gene>
<dbReference type="PROSITE" id="PS51910">
    <property type="entry name" value="GH18_2"/>
    <property type="match status" value="2"/>
</dbReference>
<proteinExistence type="inferred from homology"/>
<dbReference type="Pfam" id="PF02839">
    <property type="entry name" value="CBM_5_12"/>
    <property type="match status" value="2"/>
</dbReference>
<dbReference type="CDD" id="cd06548">
    <property type="entry name" value="GH18_chitinase"/>
    <property type="match status" value="1"/>
</dbReference>
<dbReference type="CDD" id="cd20174">
    <property type="entry name" value="GH18_LinChi78-like_UFR"/>
    <property type="match status" value="1"/>
</dbReference>
<dbReference type="CDD" id="cd12215">
    <property type="entry name" value="ChiC_BD"/>
    <property type="match status" value="2"/>
</dbReference>
<dbReference type="SUPFAM" id="SSF54556">
    <property type="entry name" value="Chitinase insertion domain"/>
    <property type="match status" value="1"/>
</dbReference>
<dbReference type="InterPro" id="IPR013783">
    <property type="entry name" value="Ig-like_fold"/>
</dbReference>
<dbReference type="SMART" id="SM00636">
    <property type="entry name" value="Glyco_18"/>
    <property type="match status" value="1"/>
</dbReference>
<evidence type="ECO:0000256" key="2">
    <source>
        <dbReference type="ARBA" id="ARBA00009121"/>
    </source>
</evidence>
<accession>A0A1T4L9J9</accession>
<dbReference type="GO" id="GO:0000272">
    <property type="term" value="P:polysaccharide catabolic process"/>
    <property type="evidence" value="ECO:0007669"/>
    <property type="project" value="UniProtKB-KW"/>
</dbReference>
<dbReference type="STRING" id="263852.SAMN02745116_00567"/>
<evidence type="ECO:0000256" key="6">
    <source>
        <dbReference type="ARBA" id="ARBA00023277"/>
    </source>
</evidence>
<dbReference type="Pfam" id="PF00704">
    <property type="entry name" value="Glyco_hydro_18"/>
    <property type="match status" value="2"/>
</dbReference>
<dbReference type="InterPro" id="IPR050314">
    <property type="entry name" value="Glycosyl_Hydrlase_18"/>
</dbReference>
<dbReference type="InterPro" id="IPR001223">
    <property type="entry name" value="Glyco_hydro18_cat"/>
</dbReference>
<protein>
    <recommendedName>
        <fullName evidence="3">chitinase</fullName>
        <ecNumber evidence="3">3.2.1.14</ecNumber>
    </recommendedName>
</protein>
<evidence type="ECO:0000256" key="8">
    <source>
        <dbReference type="ARBA" id="ARBA00023326"/>
    </source>
</evidence>
<dbReference type="EC" id="3.2.1.14" evidence="3"/>
<dbReference type="InterPro" id="IPR032179">
    <property type="entry name" value="Cry22Aa_Ig-like"/>
</dbReference>
<feature type="chain" id="PRO_5038414605" description="chitinase" evidence="11">
    <location>
        <begin position="32"/>
        <end position="1426"/>
    </location>
</feature>
<dbReference type="GO" id="GO:0006032">
    <property type="term" value="P:chitin catabolic process"/>
    <property type="evidence" value="ECO:0007669"/>
    <property type="project" value="UniProtKB-KW"/>
</dbReference>
<evidence type="ECO:0000256" key="4">
    <source>
        <dbReference type="ARBA" id="ARBA00022801"/>
    </source>
</evidence>
<keyword evidence="5" id="KW-0146">Chitin degradation</keyword>
<dbReference type="Gene3D" id="2.60.40.10">
    <property type="entry name" value="Immunoglobulins"/>
    <property type="match status" value="4"/>
</dbReference>
<dbReference type="InterPro" id="IPR011583">
    <property type="entry name" value="Chitinase_II/V-like_cat"/>
</dbReference>
<evidence type="ECO:0000256" key="9">
    <source>
        <dbReference type="RuleBase" id="RU000489"/>
    </source>
</evidence>
<evidence type="ECO:0000256" key="5">
    <source>
        <dbReference type="ARBA" id="ARBA00023024"/>
    </source>
</evidence>
<dbReference type="SUPFAM" id="SSF51445">
    <property type="entry name" value="(Trans)glycosidases"/>
    <property type="match status" value="2"/>
</dbReference>
<keyword evidence="4 9" id="KW-0378">Hydrolase</keyword>
<feature type="region of interest" description="Disordered" evidence="10">
    <location>
        <begin position="333"/>
        <end position="373"/>
    </location>
</feature>
<evidence type="ECO:0000256" key="10">
    <source>
        <dbReference type="SAM" id="MobiDB-lite"/>
    </source>
</evidence>
<dbReference type="PANTHER" id="PTHR11177:SF317">
    <property type="entry name" value="CHITINASE 12-RELATED"/>
    <property type="match status" value="1"/>
</dbReference>
<dbReference type="Gene3D" id="3.10.50.10">
    <property type="match status" value="1"/>
</dbReference>
<dbReference type="GO" id="GO:0005576">
    <property type="term" value="C:extracellular region"/>
    <property type="evidence" value="ECO:0007669"/>
    <property type="project" value="InterPro"/>
</dbReference>
<feature type="domain" description="GH18" evidence="12">
    <location>
        <begin position="889"/>
        <end position="1198"/>
    </location>
</feature>
<dbReference type="GO" id="GO:0008061">
    <property type="term" value="F:chitin binding"/>
    <property type="evidence" value="ECO:0007669"/>
    <property type="project" value="InterPro"/>
</dbReference>
<keyword evidence="11" id="KW-0732">Signal</keyword>
<dbReference type="SUPFAM" id="SSF51055">
    <property type="entry name" value="Carbohydrate binding domain"/>
    <property type="match status" value="2"/>
</dbReference>
<evidence type="ECO:0000256" key="3">
    <source>
        <dbReference type="ARBA" id="ARBA00012729"/>
    </source>
</evidence>
<feature type="domain" description="GH18" evidence="12">
    <location>
        <begin position="54"/>
        <end position="471"/>
    </location>
</feature>
<dbReference type="CDD" id="cd02871">
    <property type="entry name" value="GH18_chitinase_D-like"/>
    <property type="match status" value="1"/>
</dbReference>
<dbReference type="Pfam" id="PF16403">
    <property type="entry name" value="Bact_surface_Ig-like"/>
    <property type="match status" value="4"/>
</dbReference>
<dbReference type="GO" id="GO:0008843">
    <property type="term" value="F:endochitinase activity"/>
    <property type="evidence" value="ECO:0007669"/>
    <property type="project" value="UniProtKB-EC"/>
</dbReference>
<dbReference type="GO" id="GO:0030246">
    <property type="term" value="F:carbohydrate binding"/>
    <property type="evidence" value="ECO:0007669"/>
    <property type="project" value="InterPro"/>
</dbReference>
<keyword evidence="6" id="KW-0119">Carbohydrate metabolism</keyword>
<evidence type="ECO:0000259" key="12">
    <source>
        <dbReference type="PROSITE" id="PS51910"/>
    </source>
</evidence>
<dbReference type="Gene3D" id="2.10.10.20">
    <property type="entry name" value="Carbohydrate-binding module superfamily 5/12"/>
    <property type="match status" value="2"/>
</dbReference>
<keyword evidence="14" id="KW-1185">Reference proteome</keyword>
<dbReference type="InterPro" id="IPR001579">
    <property type="entry name" value="Glyco_hydro_18_chit_AS"/>
</dbReference>
<dbReference type="EMBL" id="FUXI01000005">
    <property type="protein sequence ID" value="SJZ51187.1"/>
    <property type="molecule type" value="Genomic_DNA"/>
</dbReference>
<dbReference type="Proteomes" id="UP000190328">
    <property type="component" value="Unassembled WGS sequence"/>
</dbReference>
<dbReference type="InterPro" id="IPR029070">
    <property type="entry name" value="Chitinase_insertion_sf"/>
</dbReference>
<dbReference type="InterPro" id="IPR017853">
    <property type="entry name" value="GH"/>
</dbReference>
<comment type="catalytic activity">
    <reaction evidence="1">
        <text>Random endo-hydrolysis of N-acetyl-beta-D-glucosaminide (1-&gt;4)-beta-linkages in chitin and chitodextrins.</text>
        <dbReference type="EC" id="3.2.1.14"/>
    </reaction>
</comment>
<reference evidence="13 14" key="1">
    <citation type="submission" date="2017-02" db="EMBL/GenBank/DDBJ databases">
        <authorList>
            <person name="Peterson S.W."/>
        </authorList>
    </citation>
    <scope>NUCLEOTIDE SEQUENCE [LARGE SCALE GENOMIC DNA]</scope>
    <source>
        <strain evidence="13 14">ATCC BAA-1030</strain>
    </source>
</reference>
<keyword evidence="7 9" id="KW-0326">Glycosidase</keyword>
<dbReference type="PROSITE" id="PS01095">
    <property type="entry name" value="GH18_1"/>
    <property type="match status" value="1"/>
</dbReference>
<dbReference type="InterPro" id="IPR003610">
    <property type="entry name" value="CBM5/12"/>
</dbReference>
<dbReference type="InterPro" id="IPR036573">
    <property type="entry name" value="CBM_sf_5/12"/>
</dbReference>
<evidence type="ECO:0000256" key="1">
    <source>
        <dbReference type="ARBA" id="ARBA00000822"/>
    </source>
</evidence>
<evidence type="ECO:0000256" key="11">
    <source>
        <dbReference type="SAM" id="SignalP"/>
    </source>
</evidence>
<dbReference type="PANTHER" id="PTHR11177">
    <property type="entry name" value="CHITINASE"/>
    <property type="match status" value="1"/>
</dbReference>
<evidence type="ECO:0000313" key="14">
    <source>
        <dbReference type="Proteomes" id="UP000190328"/>
    </source>
</evidence>